<dbReference type="PANTHER" id="PTHR11364">
    <property type="entry name" value="THIOSULFATE SULFERTANSFERASE"/>
    <property type="match status" value="1"/>
</dbReference>
<dbReference type="Pfam" id="PF00581">
    <property type="entry name" value="Rhodanese"/>
    <property type="match status" value="2"/>
</dbReference>
<dbReference type="InterPro" id="IPR036873">
    <property type="entry name" value="Rhodanese-like_dom_sf"/>
</dbReference>
<evidence type="ECO:0000256" key="1">
    <source>
        <dbReference type="ARBA" id="ARBA00022679"/>
    </source>
</evidence>
<evidence type="ECO:0000259" key="3">
    <source>
        <dbReference type="PROSITE" id="PS50206"/>
    </source>
</evidence>
<dbReference type="EMBL" id="QNRT01000001">
    <property type="protein sequence ID" value="RBP52848.1"/>
    <property type="molecule type" value="Genomic_DNA"/>
</dbReference>
<sequence>MPNTSQLCSVDELSDRLNDPTLRVLDGSWYLPSAQRNTIAEYQQQHIPGAQFFDIDMVSDTQSELPHMLPSADIFSTHVGNLGISNRHEVVVYDTAGLFSAARVWWMFKVFGHQRVRVLNGGMPAWIAHGGAISAAQVQLQAEVYESSEPAGLVVNHADLLANCHTADYTVLDARSAARFAGRAPEPRAGLPSGHIPGSKSLPFDQLLLDGQLRSAAELGALFESLQDQPEPKFITSCGSGVTAAIISLALFEAGYGLQRLYDGAWAEWASLPESPIEVA</sequence>
<dbReference type="InterPro" id="IPR001307">
    <property type="entry name" value="Thiosulphate_STrfase_CS"/>
</dbReference>
<dbReference type="Gene3D" id="3.40.250.10">
    <property type="entry name" value="Rhodanese-like domain"/>
    <property type="match status" value="2"/>
</dbReference>
<feature type="domain" description="Rhodanese" evidence="3">
    <location>
        <begin position="18"/>
        <end position="135"/>
    </location>
</feature>
<dbReference type="FunCoup" id="A0A395JTE5">
    <property type="interactions" value="523"/>
</dbReference>
<dbReference type="SMART" id="SM00450">
    <property type="entry name" value="RHOD"/>
    <property type="match status" value="2"/>
</dbReference>
<feature type="domain" description="Rhodanese" evidence="3">
    <location>
        <begin position="165"/>
        <end position="278"/>
    </location>
</feature>
<reference evidence="4 5" key="1">
    <citation type="submission" date="2018-06" db="EMBL/GenBank/DDBJ databases">
        <title>Genomic Encyclopedia of Type Strains, Phase IV (KMG-IV): sequencing the most valuable type-strain genomes for metagenomic binning, comparative biology and taxonomic classification.</title>
        <authorList>
            <person name="Goeker M."/>
        </authorList>
    </citation>
    <scope>NUCLEOTIDE SEQUENCE [LARGE SCALE GENOMIC DNA]</scope>
    <source>
        <strain evidence="4 5">DSM 24032</strain>
    </source>
</reference>
<evidence type="ECO:0000313" key="4">
    <source>
        <dbReference type="EMBL" id="RBP52848.1"/>
    </source>
</evidence>
<dbReference type="PROSITE" id="PS50206">
    <property type="entry name" value="RHODANESE_3"/>
    <property type="match status" value="2"/>
</dbReference>
<keyword evidence="5" id="KW-1185">Reference proteome</keyword>
<keyword evidence="1 4" id="KW-0808">Transferase</keyword>
<name>A0A395JTE5_9GAMM</name>
<dbReference type="InParanoid" id="A0A395JTE5"/>
<protein>
    <submittedName>
        <fullName evidence="4">Thiosulfate/3-mercaptopyruvate sulfurtransferase</fullName>
    </submittedName>
</protein>
<evidence type="ECO:0000313" key="5">
    <source>
        <dbReference type="Proteomes" id="UP000253083"/>
    </source>
</evidence>
<dbReference type="SUPFAM" id="SSF52821">
    <property type="entry name" value="Rhodanese/Cell cycle control phosphatase"/>
    <property type="match status" value="2"/>
</dbReference>
<proteinExistence type="predicted"/>
<dbReference type="InterPro" id="IPR045078">
    <property type="entry name" value="TST/MPST-like"/>
</dbReference>
<dbReference type="NCBIfam" id="NF008557">
    <property type="entry name" value="PRK11493.1"/>
    <property type="match status" value="1"/>
</dbReference>
<dbReference type="OrthoDB" id="9781034at2"/>
<dbReference type="AlphaFoldDB" id="A0A395JTE5"/>
<keyword evidence="2" id="KW-0677">Repeat</keyword>
<organism evidence="4 5">
    <name type="scientific">Arenicella xantha</name>
    <dbReference type="NCBI Taxonomy" id="644221"/>
    <lineage>
        <taxon>Bacteria</taxon>
        <taxon>Pseudomonadati</taxon>
        <taxon>Pseudomonadota</taxon>
        <taxon>Gammaproteobacteria</taxon>
        <taxon>Arenicellales</taxon>
        <taxon>Arenicellaceae</taxon>
        <taxon>Arenicella</taxon>
    </lineage>
</organism>
<dbReference type="Proteomes" id="UP000253083">
    <property type="component" value="Unassembled WGS sequence"/>
</dbReference>
<dbReference type="InterPro" id="IPR001763">
    <property type="entry name" value="Rhodanese-like_dom"/>
</dbReference>
<accession>A0A395JTE5</accession>
<dbReference type="PANTHER" id="PTHR11364:SF27">
    <property type="entry name" value="SULFURTRANSFERASE"/>
    <property type="match status" value="1"/>
</dbReference>
<comment type="caution">
    <text evidence="4">The sequence shown here is derived from an EMBL/GenBank/DDBJ whole genome shotgun (WGS) entry which is preliminary data.</text>
</comment>
<dbReference type="CDD" id="cd01448">
    <property type="entry name" value="TST_Repeat_1"/>
    <property type="match status" value="1"/>
</dbReference>
<dbReference type="FunFam" id="3.40.250.10:FF:000015">
    <property type="entry name" value="Sulfurtransferase"/>
    <property type="match status" value="1"/>
</dbReference>
<dbReference type="CDD" id="cd01449">
    <property type="entry name" value="TST_Repeat_2"/>
    <property type="match status" value="1"/>
</dbReference>
<dbReference type="GO" id="GO:0004792">
    <property type="term" value="F:thiosulfate-cyanide sulfurtransferase activity"/>
    <property type="evidence" value="ECO:0007669"/>
    <property type="project" value="InterPro"/>
</dbReference>
<gene>
    <name evidence="4" type="ORF">DFR28_101232</name>
</gene>
<dbReference type="RefSeq" id="WP_113952463.1">
    <property type="nucleotide sequence ID" value="NZ_QNRT01000001.1"/>
</dbReference>
<keyword evidence="4" id="KW-0670">Pyruvate</keyword>
<evidence type="ECO:0000256" key="2">
    <source>
        <dbReference type="ARBA" id="ARBA00022737"/>
    </source>
</evidence>
<dbReference type="PROSITE" id="PS00380">
    <property type="entry name" value="RHODANESE_1"/>
    <property type="match status" value="1"/>
</dbReference>